<dbReference type="Pfam" id="PF25497">
    <property type="entry name" value="COR-B"/>
    <property type="match status" value="1"/>
</dbReference>
<evidence type="ECO:0000256" key="4">
    <source>
        <dbReference type="ARBA" id="ARBA00022741"/>
    </source>
</evidence>
<evidence type="ECO:0000256" key="1">
    <source>
        <dbReference type="ARBA" id="ARBA00012513"/>
    </source>
</evidence>
<evidence type="ECO:0000256" key="9">
    <source>
        <dbReference type="ARBA" id="ARBA00048679"/>
    </source>
</evidence>
<dbReference type="STRING" id="282301.A0A267E3A9"/>
<dbReference type="SUPFAM" id="SSF52540">
    <property type="entry name" value="P-loop containing nucleoside triphosphate hydrolases"/>
    <property type="match status" value="1"/>
</dbReference>
<dbReference type="GO" id="GO:0016301">
    <property type="term" value="F:kinase activity"/>
    <property type="evidence" value="ECO:0007669"/>
    <property type="project" value="UniProtKB-KW"/>
</dbReference>
<comment type="catalytic activity">
    <reaction evidence="9">
        <text>L-seryl-[protein] + ATP = O-phospho-L-seryl-[protein] + ADP + H(+)</text>
        <dbReference type="Rhea" id="RHEA:17989"/>
        <dbReference type="Rhea" id="RHEA-COMP:9863"/>
        <dbReference type="Rhea" id="RHEA-COMP:11604"/>
        <dbReference type="ChEBI" id="CHEBI:15378"/>
        <dbReference type="ChEBI" id="CHEBI:29999"/>
        <dbReference type="ChEBI" id="CHEBI:30616"/>
        <dbReference type="ChEBI" id="CHEBI:83421"/>
        <dbReference type="ChEBI" id="CHEBI:456216"/>
        <dbReference type="EC" id="2.7.11.1"/>
    </reaction>
</comment>
<dbReference type="InterPro" id="IPR036388">
    <property type="entry name" value="WH-like_DNA-bd_sf"/>
</dbReference>
<evidence type="ECO:0000256" key="2">
    <source>
        <dbReference type="ARBA" id="ARBA00022679"/>
    </source>
</evidence>
<evidence type="ECO:0000259" key="11">
    <source>
        <dbReference type="PROSITE" id="PS51424"/>
    </source>
</evidence>
<keyword evidence="3" id="KW-0677">Repeat</keyword>
<keyword evidence="6" id="KW-0067">ATP-binding</keyword>
<evidence type="ECO:0000256" key="8">
    <source>
        <dbReference type="ARBA" id="ARBA00047899"/>
    </source>
</evidence>
<comment type="catalytic activity">
    <reaction evidence="8">
        <text>L-threonyl-[protein] + ATP = O-phospho-L-threonyl-[protein] + ADP + H(+)</text>
        <dbReference type="Rhea" id="RHEA:46608"/>
        <dbReference type="Rhea" id="RHEA-COMP:11060"/>
        <dbReference type="Rhea" id="RHEA-COMP:11605"/>
        <dbReference type="ChEBI" id="CHEBI:15378"/>
        <dbReference type="ChEBI" id="CHEBI:30013"/>
        <dbReference type="ChEBI" id="CHEBI:30616"/>
        <dbReference type="ChEBI" id="CHEBI:61977"/>
        <dbReference type="ChEBI" id="CHEBI:456216"/>
        <dbReference type="EC" id="2.7.11.1"/>
    </reaction>
</comment>
<dbReference type="Pfam" id="PF08477">
    <property type="entry name" value="Roc"/>
    <property type="match status" value="1"/>
</dbReference>
<dbReference type="Pfam" id="PF13676">
    <property type="entry name" value="TIR_2"/>
    <property type="match status" value="2"/>
</dbReference>
<dbReference type="InterPro" id="IPR032171">
    <property type="entry name" value="COR-A"/>
</dbReference>
<accession>A0A267E3A9</accession>
<feature type="compositionally biased region" description="Polar residues" evidence="10">
    <location>
        <begin position="1158"/>
        <end position="1167"/>
    </location>
</feature>
<dbReference type="InterPro" id="IPR000157">
    <property type="entry name" value="TIR_dom"/>
</dbReference>
<sequence>GLGGAGKTSLMRALMSPDFKAPQIRLEAITDGIDISTWTINRSGQSVTFSVWDFAGQTLYYNTHQFFLTARAVYLLVWNMRLGFEHAGLDFWMNSISCHAPGVPIFVVGTHCDKVAKFDMPVQDLKDKYPGIVGFFSVSSASGEGVEQLLKQILETTLSQPYIGEHVPEAWLNFEKAIISNRSSNSLLKWSEVMQLGKKTGIYGEEVPQAVQFLHDMGSLQHFDSDLLYDIVIINPQWLVDVMACVVTVHNHVIKEGRFKHEDIHTIWKDYPAQLHDWLLTLTETFDLTFPLTDSGVSVVPCLLPQKKPQFDWDDVTALGDIQEAKMKYTFDYLPAGLFNRAQVRLCQFSDDLVIWQRGSLLCKGDHRALMVKKGERTVLVKVQGSSPENMLMLIHEVFEGLIAEAFGGVSYVYEVPCIDCVRQKIQEPAMFSSQVLRRAIEMRALFLQCHSMFHCVPIPTLQAVMPPESPADFELHFERSVNDLSAARLDLVHDVTLIFCCANKSGGGGDIIEKIQAGLETAGLSVQCVSDEATSEERSLSDSMALLQQSGCCLCLISNEFVLSETCAQYLSLATEHLKKPLVLGLVGSGKDWQQTALGARLSGLVYINFQREAQFDAKLAEAVAAVREKSGAGKRERVSGRADVFISYCWANSQEAVKAGHGKATSRSIGFGDPRKLKKHLEEAGGLSCWIDIERLGENGMFEDLCQGLKACKLVVACLSDEYVASKNCQMEYRFAHLTLNRPMVICVVGTGVLWESTEIGMMSLGHPKVNFQAASESCYDALLSAVTETLERYYPIKRPDSKDSLRKRRKSSLSSPGGGGAMFQELIELAQRKVYRQFSGFLDTAEQFPCLIVADIYTDSDNPADSPDKTEFSAVAAFADDAAADEPPLSDDGVEDEPRFQFRFRLLCEHEGGWHAAPGAGLPLRLGRDAALQLLGGLAPLLLRLALVLRHSRRSGLDTAADPVAGGRLLDHLRAAAERAGPEADLRQLHAALRQHLRRRDPGIAAGLRRCHLPSGKILWLCPEHQSQPRTVVLADAATAVPAADAGDTAEDEEEELLAQVLSVVGSGAVASVAAESAAAEAAEQSSSKRKLAVAGLGRIDEAVESPEPSASAASSAAAAAAATAATPVKDARQGRVGSPPSVRKRPFSAPAGQGQKSRACQLL</sequence>
<evidence type="ECO:0000313" key="13">
    <source>
        <dbReference type="Proteomes" id="UP000215902"/>
    </source>
</evidence>
<dbReference type="SMART" id="SM00175">
    <property type="entry name" value="RAB"/>
    <property type="match status" value="1"/>
</dbReference>
<dbReference type="PROSITE" id="PS51424">
    <property type="entry name" value="ROC"/>
    <property type="match status" value="1"/>
</dbReference>
<dbReference type="Gene3D" id="3.40.50.10140">
    <property type="entry name" value="Toll/interleukin-1 receptor homology (TIR) domain"/>
    <property type="match status" value="1"/>
</dbReference>
<dbReference type="Proteomes" id="UP000215902">
    <property type="component" value="Unassembled WGS sequence"/>
</dbReference>
<dbReference type="InterPro" id="IPR035897">
    <property type="entry name" value="Toll_tir_struct_dom_sf"/>
</dbReference>
<dbReference type="InterPro" id="IPR020859">
    <property type="entry name" value="ROC"/>
</dbReference>
<evidence type="ECO:0000256" key="3">
    <source>
        <dbReference type="ARBA" id="ARBA00022737"/>
    </source>
</evidence>
<dbReference type="PANTHER" id="PTHR47508:SF1">
    <property type="entry name" value="NON-SPECIFIC SERINE_THREONINE PROTEIN KINASE"/>
    <property type="match status" value="1"/>
</dbReference>
<dbReference type="AlphaFoldDB" id="A0A267E3A9"/>
<dbReference type="OrthoDB" id="10252328at2759"/>
<feature type="domain" description="Roc" evidence="11">
    <location>
        <begin position="1"/>
        <end position="160"/>
    </location>
</feature>
<dbReference type="Gene3D" id="3.30.70.1390">
    <property type="entry name" value="ROC domain from the Parkinson's disease-associated leucine-rich repeat kinase 2"/>
    <property type="match status" value="1"/>
</dbReference>
<reference evidence="12 13" key="1">
    <citation type="submission" date="2017-06" db="EMBL/GenBank/DDBJ databases">
        <title>A platform for efficient transgenesis in Macrostomum lignano, a flatworm model organism for stem cell research.</title>
        <authorList>
            <person name="Berezikov E."/>
        </authorList>
    </citation>
    <scope>NUCLEOTIDE SEQUENCE [LARGE SCALE GENOMIC DNA]</scope>
    <source>
        <strain evidence="12">DV1</strain>
        <tissue evidence="12">Whole organism</tissue>
    </source>
</reference>
<dbReference type="EMBL" id="NIVC01002672">
    <property type="protein sequence ID" value="PAA56038.1"/>
    <property type="molecule type" value="Genomic_DNA"/>
</dbReference>
<evidence type="ECO:0000313" key="12">
    <source>
        <dbReference type="EMBL" id="PAA56038.1"/>
    </source>
</evidence>
<comment type="caution">
    <text evidence="12">The sequence shown here is derived from an EMBL/GenBank/DDBJ whole genome shotgun (WGS) entry which is preliminary data.</text>
</comment>
<organism evidence="12 13">
    <name type="scientific">Macrostomum lignano</name>
    <dbReference type="NCBI Taxonomy" id="282301"/>
    <lineage>
        <taxon>Eukaryota</taxon>
        <taxon>Metazoa</taxon>
        <taxon>Spiralia</taxon>
        <taxon>Lophotrochozoa</taxon>
        <taxon>Platyhelminthes</taxon>
        <taxon>Rhabditophora</taxon>
        <taxon>Macrostomorpha</taxon>
        <taxon>Macrostomida</taxon>
        <taxon>Macrostomidae</taxon>
        <taxon>Macrostomum</taxon>
    </lineage>
</organism>
<name>A0A267E3A9_9PLAT</name>
<protein>
    <recommendedName>
        <fullName evidence="1">non-specific serine/threonine protein kinase</fullName>
        <ecNumber evidence="1">2.7.11.1</ecNumber>
    </recommendedName>
</protein>
<dbReference type="PANTHER" id="PTHR47508">
    <property type="entry name" value="SAM DOMAIN-CONTAINING PROTEIN-RELATED"/>
    <property type="match status" value="1"/>
</dbReference>
<dbReference type="InterPro" id="IPR027417">
    <property type="entry name" value="P-loop_NTPase"/>
</dbReference>
<dbReference type="GO" id="GO:0007165">
    <property type="term" value="P:signal transduction"/>
    <property type="evidence" value="ECO:0007669"/>
    <property type="project" value="InterPro"/>
</dbReference>
<gene>
    <name evidence="12" type="ORF">BOX15_Mlig008185g1</name>
</gene>
<dbReference type="Pfam" id="PF16095">
    <property type="entry name" value="COR-A"/>
    <property type="match status" value="1"/>
</dbReference>
<evidence type="ECO:0000256" key="6">
    <source>
        <dbReference type="ARBA" id="ARBA00022840"/>
    </source>
</evidence>
<dbReference type="EC" id="2.7.11.1" evidence="1"/>
<evidence type="ECO:0000256" key="5">
    <source>
        <dbReference type="ARBA" id="ARBA00022777"/>
    </source>
</evidence>
<dbReference type="Gene3D" id="3.40.50.300">
    <property type="entry name" value="P-loop containing nucleotide triphosphate hydrolases"/>
    <property type="match status" value="1"/>
</dbReference>
<keyword evidence="7" id="KW-0342">GTP-binding</keyword>
<proteinExistence type="predicted"/>
<keyword evidence="13" id="KW-1185">Reference proteome</keyword>
<feature type="compositionally biased region" description="Low complexity" evidence="10">
    <location>
        <begin position="1113"/>
        <end position="1130"/>
    </location>
</feature>
<evidence type="ECO:0000256" key="7">
    <source>
        <dbReference type="ARBA" id="ARBA00023134"/>
    </source>
</evidence>
<dbReference type="Gene3D" id="1.10.10.10">
    <property type="entry name" value="Winged helix-like DNA-binding domain superfamily/Winged helix DNA-binding domain"/>
    <property type="match status" value="1"/>
</dbReference>
<feature type="region of interest" description="Disordered" evidence="10">
    <location>
        <begin position="1108"/>
        <end position="1167"/>
    </location>
</feature>
<keyword evidence="4" id="KW-0547">Nucleotide-binding</keyword>
<dbReference type="InterPro" id="IPR057263">
    <property type="entry name" value="COR-B"/>
</dbReference>
<keyword evidence="5" id="KW-0418">Kinase</keyword>
<dbReference type="GO" id="GO:0005524">
    <property type="term" value="F:ATP binding"/>
    <property type="evidence" value="ECO:0007669"/>
    <property type="project" value="UniProtKB-KW"/>
</dbReference>
<keyword evidence="2" id="KW-0808">Transferase</keyword>
<dbReference type="Gene3D" id="3.30.310.200">
    <property type="match status" value="1"/>
</dbReference>
<evidence type="ECO:0000256" key="10">
    <source>
        <dbReference type="SAM" id="MobiDB-lite"/>
    </source>
</evidence>
<dbReference type="SUPFAM" id="SSF52200">
    <property type="entry name" value="Toll/Interleukin receptor TIR domain"/>
    <property type="match status" value="1"/>
</dbReference>
<feature type="non-terminal residue" evidence="12">
    <location>
        <position position="1"/>
    </location>
</feature>